<reference evidence="4 5" key="1">
    <citation type="submission" date="2011-11" db="EMBL/GenBank/DDBJ databases">
        <title>The Noncontiguous Finished genome of Desulfosporosinus youngiae DSM 17734.</title>
        <authorList>
            <consortium name="US DOE Joint Genome Institute (JGI-PGF)"/>
            <person name="Lucas S."/>
            <person name="Han J."/>
            <person name="Lapidus A."/>
            <person name="Cheng J.-F."/>
            <person name="Goodwin L."/>
            <person name="Pitluck S."/>
            <person name="Peters L."/>
            <person name="Ovchinnikova G."/>
            <person name="Lu M."/>
            <person name="Land M.L."/>
            <person name="Hauser L."/>
            <person name="Pester M."/>
            <person name="Spring S."/>
            <person name="Ollivier B."/>
            <person name="Rattei T."/>
            <person name="Klenk H.-P."/>
            <person name="Wagner M."/>
            <person name="Loy A."/>
            <person name="Woyke T.J."/>
        </authorList>
    </citation>
    <scope>NUCLEOTIDE SEQUENCE [LARGE SCALE GENOMIC DNA]</scope>
    <source>
        <strain evidence="4 5">DSM 17734</strain>
    </source>
</reference>
<gene>
    <name evidence="4" type="ORF">DesyoDRAFT_3384</name>
</gene>
<dbReference type="PANTHER" id="PTHR32089">
    <property type="entry name" value="METHYL-ACCEPTING CHEMOTAXIS PROTEIN MCPB"/>
    <property type="match status" value="1"/>
</dbReference>
<protein>
    <submittedName>
        <fullName evidence="4">Methyl-accepting chemotaxis protein</fullName>
    </submittedName>
</protein>
<dbReference type="GO" id="GO:0016020">
    <property type="term" value="C:membrane"/>
    <property type="evidence" value="ECO:0007669"/>
    <property type="project" value="InterPro"/>
</dbReference>
<dbReference type="STRING" id="768710.DesyoDRAFT_3384"/>
<evidence type="ECO:0000256" key="1">
    <source>
        <dbReference type="ARBA" id="ARBA00023224"/>
    </source>
</evidence>
<evidence type="ECO:0000256" key="2">
    <source>
        <dbReference type="PROSITE-ProRule" id="PRU00284"/>
    </source>
</evidence>
<dbReference type="EMBL" id="CM001441">
    <property type="protein sequence ID" value="EHQ90408.1"/>
    <property type="molecule type" value="Genomic_DNA"/>
</dbReference>
<dbReference type="SMART" id="SM00283">
    <property type="entry name" value="MA"/>
    <property type="match status" value="1"/>
</dbReference>
<dbReference type="eggNOG" id="COG0840">
    <property type="taxonomic scope" value="Bacteria"/>
</dbReference>
<dbReference type="Gene3D" id="1.10.287.950">
    <property type="entry name" value="Methyl-accepting chemotaxis protein"/>
    <property type="match status" value="1"/>
</dbReference>
<dbReference type="Proteomes" id="UP000005104">
    <property type="component" value="Chromosome"/>
</dbReference>
<sequence length="276" mass="29677">MNYSTKEEVLGAMTFAAGFIQDVFPLDCMVSVTDEKKFIAYYPGKKIDVKATVGAAIPPEDIINQVLRTGTKIVAAVPKEAYGYTFQGIVTPIVHAGRVVGTFNVGIDLSSQSELIGIAEQLSSAFQHVAASSQELSASAQELSDFQRELLALSRNAENDLQNTAQILNVIESISKQTNLLGLNAAIEAARAGEQGKGFSVVAEEIRKLSLNTSVSTKEIAAILAKINENIANIIDYTEKTEKISENQAEATQEIASAIQQNISIAEKLIELSKIL</sequence>
<dbReference type="InterPro" id="IPR004089">
    <property type="entry name" value="MCPsignal_dom"/>
</dbReference>
<evidence type="ECO:0000313" key="5">
    <source>
        <dbReference type="Proteomes" id="UP000005104"/>
    </source>
</evidence>
<dbReference type="Pfam" id="PF00015">
    <property type="entry name" value="MCPsignal"/>
    <property type="match status" value="1"/>
</dbReference>
<proteinExistence type="predicted"/>
<dbReference type="SUPFAM" id="SSF58104">
    <property type="entry name" value="Methyl-accepting chemotaxis protein (MCP) signaling domain"/>
    <property type="match status" value="1"/>
</dbReference>
<accession>H5Y5F8</accession>
<dbReference type="GO" id="GO:0007165">
    <property type="term" value="P:signal transduction"/>
    <property type="evidence" value="ECO:0007669"/>
    <property type="project" value="UniProtKB-KW"/>
</dbReference>
<evidence type="ECO:0000259" key="3">
    <source>
        <dbReference type="PROSITE" id="PS50111"/>
    </source>
</evidence>
<dbReference type="RefSeq" id="WP_007784799.1">
    <property type="nucleotide sequence ID" value="NZ_CM001441.1"/>
</dbReference>
<organism evidence="4 5">
    <name type="scientific">Desulfosporosinus youngiae DSM 17734</name>
    <dbReference type="NCBI Taxonomy" id="768710"/>
    <lineage>
        <taxon>Bacteria</taxon>
        <taxon>Bacillati</taxon>
        <taxon>Bacillota</taxon>
        <taxon>Clostridia</taxon>
        <taxon>Eubacteriales</taxon>
        <taxon>Desulfitobacteriaceae</taxon>
        <taxon>Desulfosporosinus</taxon>
    </lineage>
</organism>
<feature type="domain" description="Methyl-accepting transducer" evidence="3">
    <location>
        <begin position="110"/>
        <end position="276"/>
    </location>
</feature>
<dbReference type="PANTHER" id="PTHR32089:SF112">
    <property type="entry name" value="LYSOZYME-LIKE PROTEIN-RELATED"/>
    <property type="match status" value="1"/>
</dbReference>
<keyword evidence="1 2" id="KW-0807">Transducer</keyword>
<evidence type="ECO:0000313" key="4">
    <source>
        <dbReference type="EMBL" id="EHQ90408.1"/>
    </source>
</evidence>
<keyword evidence="5" id="KW-1185">Reference proteome</keyword>
<dbReference type="PROSITE" id="PS50111">
    <property type="entry name" value="CHEMOTAXIS_TRANSDUC_2"/>
    <property type="match status" value="1"/>
</dbReference>
<name>H5Y5F8_9FIRM</name>
<dbReference type="AlphaFoldDB" id="H5Y5F8"/>
<dbReference type="HOGENOM" id="CLU_043276_0_0_9"/>